<dbReference type="Gene3D" id="1.20.120.450">
    <property type="entry name" value="dinb family like domain"/>
    <property type="match status" value="1"/>
</dbReference>
<gene>
    <name evidence="1" type="ORF">AN964_00720</name>
</gene>
<dbReference type="STRING" id="157838.AN964_00720"/>
<evidence type="ECO:0000313" key="1">
    <source>
        <dbReference type="EMBL" id="KQL52204.1"/>
    </source>
</evidence>
<dbReference type="Proteomes" id="UP000051888">
    <property type="component" value="Unassembled WGS sequence"/>
</dbReference>
<dbReference type="RefSeq" id="WP_055737884.1">
    <property type="nucleotide sequence ID" value="NZ_JAAIWL010000052.1"/>
</dbReference>
<dbReference type="SUPFAM" id="SSF109854">
    <property type="entry name" value="DinB/YfiT-like putative metalloenzymes"/>
    <property type="match status" value="1"/>
</dbReference>
<dbReference type="InterPro" id="IPR034660">
    <property type="entry name" value="DinB/YfiT-like"/>
</dbReference>
<name>A0A0Q3WUX4_9BACI</name>
<accession>A0A0Q3WUX4</accession>
<protein>
    <submittedName>
        <fullName evidence="1">Integrase</fullName>
    </submittedName>
</protein>
<proteinExistence type="predicted"/>
<dbReference type="InterPro" id="IPR007061">
    <property type="entry name" value="MST-like"/>
</dbReference>
<comment type="caution">
    <text evidence="1">The sequence shown here is derived from an EMBL/GenBank/DDBJ whole genome shotgun (WGS) entry which is preliminary data.</text>
</comment>
<organism evidence="1 2">
    <name type="scientific">Heyndrickxia shackletonii</name>
    <dbReference type="NCBI Taxonomy" id="157838"/>
    <lineage>
        <taxon>Bacteria</taxon>
        <taxon>Bacillati</taxon>
        <taxon>Bacillota</taxon>
        <taxon>Bacilli</taxon>
        <taxon>Bacillales</taxon>
        <taxon>Bacillaceae</taxon>
        <taxon>Heyndrickxia</taxon>
    </lineage>
</organism>
<dbReference type="AlphaFoldDB" id="A0A0Q3WUX4"/>
<reference evidence="1 2" key="1">
    <citation type="submission" date="2015-09" db="EMBL/GenBank/DDBJ databases">
        <title>Genome sequencing project for genomic taxonomy and phylogenomics of Bacillus-like bacteria.</title>
        <authorList>
            <person name="Liu B."/>
            <person name="Wang J."/>
            <person name="Zhu Y."/>
            <person name="Liu G."/>
            <person name="Chen Q."/>
            <person name="Chen Z."/>
            <person name="Lan J."/>
            <person name="Che J."/>
            <person name="Ge C."/>
            <person name="Shi H."/>
            <person name="Pan Z."/>
            <person name="Liu X."/>
        </authorList>
    </citation>
    <scope>NUCLEOTIDE SEQUENCE [LARGE SCALE GENOMIC DNA]</scope>
    <source>
        <strain evidence="1 2">LMG 18435</strain>
    </source>
</reference>
<keyword evidence="2" id="KW-1185">Reference proteome</keyword>
<dbReference type="Pfam" id="PF04978">
    <property type="entry name" value="MST"/>
    <property type="match status" value="1"/>
</dbReference>
<dbReference type="EMBL" id="LJJC01000004">
    <property type="protein sequence ID" value="KQL52204.1"/>
    <property type="molecule type" value="Genomic_DNA"/>
</dbReference>
<dbReference type="PATRIC" id="fig|157838.3.peg.157"/>
<sequence length="180" mass="21326">MSEKLKTLFIIDQKDGLSLEFSKLVSMMNYTRVLTLEEVKDLTVEELDFLYNEDANSIGMLLAHMAAVEKAYQIESFQNREVTDEEINELNPALELGENARQQIKGNTIDFYVKELTDTRNKTIETFKTLPDEWLFQQTPFWFNQQANNYFKWFHVFEDELNHRGQIRIIKKMMAKKLQV</sequence>
<evidence type="ECO:0000313" key="2">
    <source>
        <dbReference type="Proteomes" id="UP000051888"/>
    </source>
</evidence>